<evidence type="ECO:0008006" key="3">
    <source>
        <dbReference type="Google" id="ProtNLM"/>
    </source>
</evidence>
<dbReference type="eggNOG" id="ENOG5030P02">
    <property type="taxonomic scope" value="Bacteria"/>
</dbReference>
<dbReference type="Proteomes" id="UP000001695">
    <property type="component" value="Chromosome"/>
</dbReference>
<reference evidence="1 2" key="2">
    <citation type="journal article" date="2010" name="J. Bacteriol.">
        <title>Complete genome sequence of Beijerinckia indica subsp. indica.</title>
        <authorList>
            <person name="Tamas I."/>
            <person name="Dedysh S.N."/>
            <person name="Liesack W."/>
            <person name="Stott M.B."/>
            <person name="Alam M."/>
            <person name="Murrell J.C."/>
            <person name="Dunfield P.F."/>
        </authorList>
    </citation>
    <scope>NUCLEOTIDE SEQUENCE [LARGE SCALE GENOMIC DNA]</scope>
    <source>
        <strain evidence="2">ATCC 9039 / DSM 1715 / NCIMB 8712</strain>
    </source>
</reference>
<dbReference type="EMBL" id="CP001016">
    <property type="protein sequence ID" value="ACB96555.1"/>
    <property type="molecule type" value="Genomic_DNA"/>
</dbReference>
<accession>B2IL15</accession>
<reference evidence="2" key="1">
    <citation type="submission" date="2008-03" db="EMBL/GenBank/DDBJ databases">
        <title>Complete sequence of chromosome of Beijerinckia indica subsp. indica ATCC 9039.</title>
        <authorList>
            <consortium name="US DOE Joint Genome Institute"/>
            <person name="Copeland A."/>
            <person name="Lucas S."/>
            <person name="Lapidus A."/>
            <person name="Glavina del Rio T."/>
            <person name="Dalin E."/>
            <person name="Tice H."/>
            <person name="Bruce D."/>
            <person name="Goodwin L."/>
            <person name="Pitluck S."/>
            <person name="LaButti K."/>
            <person name="Schmutz J."/>
            <person name="Larimer F."/>
            <person name="Land M."/>
            <person name="Hauser L."/>
            <person name="Kyrpides N."/>
            <person name="Mikhailova N."/>
            <person name="Dunfield P.F."/>
            <person name="Dedysh S.N."/>
            <person name="Liesack W."/>
            <person name="Saw J.H."/>
            <person name="Alam M."/>
            <person name="Chen Y."/>
            <person name="Murrell J.C."/>
            <person name="Richardson P."/>
        </authorList>
    </citation>
    <scope>NUCLEOTIDE SEQUENCE [LARGE SCALE GENOMIC DNA]</scope>
    <source>
        <strain evidence="2">ATCC 9039 / DSM 1715 / NCIMB 8712</strain>
    </source>
</reference>
<dbReference type="HOGENOM" id="CLU_192739_0_0_5"/>
<proteinExistence type="predicted"/>
<dbReference type="STRING" id="395963.Bind_2991"/>
<dbReference type="AlphaFoldDB" id="B2IL15"/>
<dbReference type="OrthoDB" id="8455886at2"/>
<dbReference type="KEGG" id="bid:Bind_2991"/>
<evidence type="ECO:0000313" key="1">
    <source>
        <dbReference type="EMBL" id="ACB96555.1"/>
    </source>
</evidence>
<name>B2IL15_BEII9</name>
<dbReference type="RefSeq" id="WP_012385904.1">
    <property type="nucleotide sequence ID" value="NC_010581.1"/>
</dbReference>
<evidence type="ECO:0000313" key="2">
    <source>
        <dbReference type="Proteomes" id="UP000001695"/>
    </source>
</evidence>
<protein>
    <recommendedName>
        <fullName evidence="3">DUF2188 domain-containing protein</fullName>
    </recommendedName>
</protein>
<gene>
    <name evidence="1" type="ordered locus">Bind_2991</name>
</gene>
<organism evidence="1 2">
    <name type="scientific">Beijerinckia indica subsp. indica (strain ATCC 9039 / DSM 1715 / NCIMB 8712)</name>
    <dbReference type="NCBI Taxonomy" id="395963"/>
    <lineage>
        <taxon>Bacteria</taxon>
        <taxon>Pseudomonadati</taxon>
        <taxon>Pseudomonadota</taxon>
        <taxon>Alphaproteobacteria</taxon>
        <taxon>Hyphomicrobiales</taxon>
        <taxon>Beijerinckiaceae</taxon>
        <taxon>Beijerinckia</taxon>
    </lineage>
</organism>
<keyword evidence="2" id="KW-1185">Reference proteome</keyword>
<sequence length="84" mass="9237">MQTVESHGQIIYLIRGCEANWHVEINNQPGMSYASKEAAFEVAVAAASNAIRDGQEVVIVVPGSKMGERALGIYDQNTYRSFFT</sequence>